<protein>
    <recommendedName>
        <fullName evidence="1">BioF2-like acetyltransferase domain-containing protein</fullName>
    </recommendedName>
</protein>
<dbReference type="SUPFAM" id="SSF55729">
    <property type="entry name" value="Acyl-CoA N-acyltransferases (Nat)"/>
    <property type="match status" value="1"/>
</dbReference>
<dbReference type="InterPro" id="IPR038740">
    <property type="entry name" value="BioF2-like_GNAT_dom"/>
</dbReference>
<feature type="domain" description="BioF2-like acetyltransferase" evidence="1">
    <location>
        <begin position="2"/>
        <end position="145"/>
    </location>
</feature>
<gene>
    <name evidence="2" type="ORF">S12H4_49212</name>
</gene>
<dbReference type="Pfam" id="PF13480">
    <property type="entry name" value="Acetyltransf_6"/>
    <property type="match status" value="1"/>
</dbReference>
<dbReference type="Gene3D" id="3.40.630.30">
    <property type="match status" value="1"/>
</dbReference>
<evidence type="ECO:0000313" key="2">
    <source>
        <dbReference type="EMBL" id="GAJ10372.1"/>
    </source>
</evidence>
<dbReference type="EMBL" id="BARW01030852">
    <property type="protein sequence ID" value="GAJ10372.1"/>
    <property type="molecule type" value="Genomic_DNA"/>
</dbReference>
<feature type="non-terminal residue" evidence="2">
    <location>
        <position position="1"/>
    </location>
</feature>
<comment type="caution">
    <text evidence="2">The sequence shown here is derived from an EMBL/GenBank/DDBJ whole genome shotgun (WGS) entry which is preliminary data.</text>
</comment>
<dbReference type="InterPro" id="IPR016181">
    <property type="entry name" value="Acyl_CoA_acyltransferase"/>
</dbReference>
<evidence type="ECO:0000259" key="1">
    <source>
        <dbReference type="Pfam" id="PF13480"/>
    </source>
</evidence>
<organism evidence="2">
    <name type="scientific">marine sediment metagenome</name>
    <dbReference type="NCBI Taxonomy" id="412755"/>
    <lineage>
        <taxon>unclassified sequences</taxon>
        <taxon>metagenomes</taxon>
        <taxon>ecological metagenomes</taxon>
    </lineage>
</organism>
<sequence length="163" mass="19153">PKKQRHEVKRKLRRLWEAGNVNYRCLQVSREVGDFIDTFLKLFPLSREEKAQFMTAQMESFFRSLAETMAEIGLLRFGILELDVVPAAMIMGFDYNDSMYLYNSAYDPKYSHLSVGLLSKVLCIKESIQRGRKKWDFLKGGEPYKYHIGGKEVPLYRCRIKIR</sequence>
<reference evidence="2" key="1">
    <citation type="journal article" date="2014" name="Front. Microbiol.">
        <title>High frequency of phylogenetically diverse reductive dehalogenase-homologous genes in deep subseafloor sedimentary metagenomes.</title>
        <authorList>
            <person name="Kawai M."/>
            <person name="Futagami T."/>
            <person name="Toyoda A."/>
            <person name="Takaki Y."/>
            <person name="Nishi S."/>
            <person name="Hori S."/>
            <person name="Arai W."/>
            <person name="Tsubouchi T."/>
            <person name="Morono Y."/>
            <person name="Uchiyama I."/>
            <person name="Ito T."/>
            <person name="Fujiyama A."/>
            <person name="Inagaki F."/>
            <person name="Takami H."/>
        </authorList>
    </citation>
    <scope>NUCLEOTIDE SEQUENCE</scope>
    <source>
        <strain evidence="2">Expedition CK06-06</strain>
    </source>
</reference>
<proteinExistence type="predicted"/>
<name>X1V3J9_9ZZZZ</name>
<accession>X1V3J9</accession>
<dbReference type="AlphaFoldDB" id="X1V3J9"/>